<comment type="caution">
    <text evidence="2">The sequence shown here is derived from an EMBL/GenBank/DDBJ whole genome shotgun (WGS) entry which is preliminary data.</text>
</comment>
<evidence type="ECO:0000256" key="1">
    <source>
        <dbReference type="SAM" id="MobiDB-lite"/>
    </source>
</evidence>
<feature type="region of interest" description="Disordered" evidence="1">
    <location>
        <begin position="1"/>
        <end position="62"/>
    </location>
</feature>
<dbReference type="AlphaFoldDB" id="A0A834SSY5"/>
<feature type="compositionally biased region" description="Polar residues" evidence="1">
    <location>
        <begin position="96"/>
        <end position="112"/>
    </location>
</feature>
<name>A0A834SSY5_9FABA</name>
<organism evidence="2 3">
    <name type="scientific">Senna tora</name>
    <dbReference type="NCBI Taxonomy" id="362788"/>
    <lineage>
        <taxon>Eukaryota</taxon>
        <taxon>Viridiplantae</taxon>
        <taxon>Streptophyta</taxon>
        <taxon>Embryophyta</taxon>
        <taxon>Tracheophyta</taxon>
        <taxon>Spermatophyta</taxon>
        <taxon>Magnoliopsida</taxon>
        <taxon>eudicotyledons</taxon>
        <taxon>Gunneridae</taxon>
        <taxon>Pentapetalae</taxon>
        <taxon>rosids</taxon>
        <taxon>fabids</taxon>
        <taxon>Fabales</taxon>
        <taxon>Fabaceae</taxon>
        <taxon>Caesalpinioideae</taxon>
        <taxon>Cassia clade</taxon>
        <taxon>Senna</taxon>
    </lineage>
</organism>
<dbReference type="Proteomes" id="UP000634136">
    <property type="component" value="Unassembled WGS sequence"/>
</dbReference>
<feature type="region of interest" description="Disordered" evidence="1">
    <location>
        <begin position="94"/>
        <end position="129"/>
    </location>
</feature>
<sequence length="151" mass="16661">MIAERCSERAQKTVDLGSRSDRSSAWRRTRPGEQIGNDDKTTAERQRHDNTTAERRSERAEKRQIWAAKVTLAALGGARQCRNRVAVLNDPRTADLWQSSPAPHKTGTTDGISPTRPTATTGPPPHSCQSHHLTRITASHCSSLFTLHATT</sequence>
<evidence type="ECO:0000313" key="3">
    <source>
        <dbReference type="Proteomes" id="UP000634136"/>
    </source>
</evidence>
<protein>
    <submittedName>
        <fullName evidence="2">Uncharacterized protein</fullName>
    </submittedName>
</protein>
<accession>A0A834SSY5</accession>
<evidence type="ECO:0000313" key="2">
    <source>
        <dbReference type="EMBL" id="KAF7808365.1"/>
    </source>
</evidence>
<proteinExistence type="predicted"/>
<dbReference type="EMBL" id="JAAIUW010000011">
    <property type="protein sequence ID" value="KAF7808365.1"/>
    <property type="molecule type" value="Genomic_DNA"/>
</dbReference>
<feature type="compositionally biased region" description="Basic and acidic residues" evidence="1">
    <location>
        <begin position="37"/>
        <end position="62"/>
    </location>
</feature>
<reference evidence="2" key="1">
    <citation type="submission" date="2020-09" db="EMBL/GenBank/DDBJ databases">
        <title>Genome-Enabled Discovery of Anthraquinone Biosynthesis in Senna tora.</title>
        <authorList>
            <person name="Kang S.-H."/>
            <person name="Pandey R.P."/>
            <person name="Lee C.-M."/>
            <person name="Sim J.-S."/>
            <person name="Jeong J.-T."/>
            <person name="Choi B.-S."/>
            <person name="Jung M."/>
            <person name="Ginzburg D."/>
            <person name="Zhao K."/>
            <person name="Won S.Y."/>
            <person name="Oh T.-J."/>
            <person name="Yu Y."/>
            <person name="Kim N.-H."/>
            <person name="Lee O.R."/>
            <person name="Lee T.-H."/>
            <person name="Bashyal P."/>
            <person name="Kim T.-S."/>
            <person name="Lee W.-H."/>
            <person name="Kawkins C."/>
            <person name="Kim C.-K."/>
            <person name="Kim J.S."/>
            <person name="Ahn B.O."/>
            <person name="Rhee S.Y."/>
            <person name="Sohng J.K."/>
        </authorList>
    </citation>
    <scope>NUCLEOTIDE SEQUENCE</scope>
    <source>
        <tissue evidence="2">Leaf</tissue>
    </source>
</reference>
<keyword evidence="3" id="KW-1185">Reference proteome</keyword>
<gene>
    <name evidence="2" type="ORF">G2W53_035108</name>
</gene>
<feature type="compositionally biased region" description="Basic and acidic residues" evidence="1">
    <location>
        <begin position="1"/>
        <end position="24"/>
    </location>
</feature>